<reference evidence="1" key="1">
    <citation type="submission" date="2020-06" db="EMBL/GenBank/DDBJ databases">
        <title>WGS assembly of Ceratodon purpureus strain R40.</title>
        <authorList>
            <person name="Carey S.B."/>
            <person name="Jenkins J."/>
            <person name="Shu S."/>
            <person name="Lovell J.T."/>
            <person name="Sreedasyam A."/>
            <person name="Maumus F."/>
            <person name="Tiley G.P."/>
            <person name="Fernandez-Pozo N."/>
            <person name="Barry K."/>
            <person name="Chen C."/>
            <person name="Wang M."/>
            <person name="Lipzen A."/>
            <person name="Daum C."/>
            <person name="Saski C.A."/>
            <person name="Payton A.C."/>
            <person name="Mcbreen J.C."/>
            <person name="Conrad R.E."/>
            <person name="Kollar L.M."/>
            <person name="Olsson S."/>
            <person name="Huttunen S."/>
            <person name="Landis J.B."/>
            <person name="Wickett N.J."/>
            <person name="Johnson M.G."/>
            <person name="Rensing S.A."/>
            <person name="Grimwood J."/>
            <person name="Schmutz J."/>
            <person name="Mcdaniel S.F."/>
        </authorList>
    </citation>
    <scope>NUCLEOTIDE SEQUENCE</scope>
    <source>
        <strain evidence="1">R40</strain>
    </source>
</reference>
<sequence>MQEESFICSSCSGYIGEYNVVAADSVPCDVSLLPSFRTVDIAEASQLPRVYSSRRLLQRTYNLGCAYQVRSRYPNGCRSGQSCYDGNRCRAAADCCSYRCLKGRCCGSYGGMNCENGNWNSGGNGNNGNGRNAQVNGRGR</sequence>
<dbReference type="Proteomes" id="UP000822688">
    <property type="component" value="Chromosome 2"/>
</dbReference>
<name>A0A8T0IUR7_CERPU</name>
<proteinExistence type="predicted"/>
<gene>
    <name evidence="1" type="ORF">KC19_2G124700</name>
</gene>
<organism evidence="1 2">
    <name type="scientific">Ceratodon purpureus</name>
    <name type="common">Fire moss</name>
    <name type="synonym">Dicranum purpureum</name>
    <dbReference type="NCBI Taxonomy" id="3225"/>
    <lineage>
        <taxon>Eukaryota</taxon>
        <taxon>Viridiplantae</taxon>
        <taxon>Streptophyta</taxon>
        <taxon>Embryophyta</taxon>
        <taxon>Bryophyta</taxon>
        <taxon>Bryophytina</taxon>
        <taxon>Bryopsida</taxon>
        <taxon>Dicranidae</taxon>
        <taxon>Pseudoditrichales</taxon>
        <taxon>Ditrichaceae</taxon>
        <taxon>Ceratodon</taxon>
    </lineage>
</organism>
<dbReference type="EMBL" id="CM026422">
    <property type="protein sequence ID" value="KAG0586882.1"/>
    <property type="molecule type" value="Genomic_DNA"/>
</dbReference>
<accession>A0A8T0IUR7</accession>
<dbReference type="AlphaFoldDB" id="A0A8T0IUR7"/>
<evidence type="ECO:0000313" key="2">
    <source>
        <dbReference type="Proteomes" id="UP000822688"/>
    </source>
</evidence>
<keyword evidence="2" id="KW-1185">Reference proteome</keyword>
<comment type="caution">
    <text evidence="1">The sequence shown here is derived from an EMBL/GenBank/DDBJ whole genome shotgun (WGS) entry which is preliminary data.</text>
</comment>
<protein>
    <submittedName>
        <fullName evidence="1">Uncharacterized protein</fullName>
    </submittedName>
</protein>
<evidence type="ECO:0000313" key="1">
    <source>
        <dbReference type="EMBL" id="KAG0586882.1"/>
    </source>
</evidence>